<evidence type="ECO:0000256" key="4">
    <source>
        <dbReference type="ARBA" id="ARBA00010541"/>
    </source>
</evidence>
<comment type="function">
    <text evidence="18">Serine protease that shows proteolytic activity against a non-specific substrate beta-casein. Promotes or induces cell death either by direct binding to and inhibition of BIRC proteins (also called inhibitor of apoptosis proteins, IAPs), leading to an increase in caspase activity, or by a BIRC inhibition-independent, caspase-independent and serine protease activity-dependent mechanism. Can antagonize antiapoptotic activity of th/Diap1 by directly inducing the degradation of th/Diap1.</text>
</comment>
<sequence>MPQLSALEETNDKDTFGNESVSPRLKFNFLADIADKTAPAVVYVEIIGRDDQTGQRTTLTNGSGFIVKSDGLILTNAHVVGINGNKNVIVKLFDGREFEGVVEHFDTQSDLATVRIQADNLPVLPLGQSSNIRTGEFVIAMGNPLTLSHTITAGIISSSNRQGKDLGLNPLVDYIQTDAAVNAGNSGGPLVNLDCEAIGINTMKITEGISFAIPSDRAIEFLKRTESIEKGSWNPFGASKDGKKQKYLGVTMLTLNTSIIRELQERIPDFPSVTHGVMVWRIMRNSPSYESGIKQGDVITTINVFLEFSILIMGDKNEYLKEILPTTGLLFQEEFQSFVLSKPKLIPLKSVTLQKLEHMQQEAEKKAKEQMSKASETGD</sequence>
<dbReference type="GO" id="GO:0006915">
    <property type="term" value="P:apoptotic process"/>
    <property type="evidence" value="ECO:0007669"/>
    <property type="project" value="UniProtKB-KW"/>
</dbReference>
<evidence type="ECO:0000256" key="16">
    <source>
        <dbReference type="ARBA" id="ARBA00023145"/>
    </source>
</evidence>
<dbReference type="GO" id="GO:0004252">
    <property type="term" value="F:serine-type endopeptidase activity"/>
    <property type="evidence" value="ECO:0007669"/>
    <property type="project" value="InterPro"/>
</dbReference>
<keyword evidence="16" id="KW-0865">Zymogen</keyword>
<keyword evidence="15" id="KW-0472">Membrane</keyword>
<reference evidence="20 21" key="1">
    <citation type="journal article" date="2022" name="Nat. Ecol. Evol.">
        <title>A masculinizing supergene underlies an exaggerated male reproductive morph in a spider.</title>
        <authorList>
            <person name="Hendrickx F."/>
            <person name="De Corte Z."/>
            <person name="Sonet G."/>
            <person name="Van Belleghem S.M."/>
            <person name="Kostlbacher S."/>
            <person name="Vangestel C."/>
        </authorList>
    </citation>
    <scope>NUCLEOTIDE SEQUENCE [LARGE SCALE GENOMIC DNA]</scope>
    <source>
        <strain evidence="20">W744_W776</strain>
    </source>
</reference>
<evidence type="ECO:0000256" key="1">
    <source>
        <dbReference type="ARBA" id="ARBA00001760"/>
    </source>
</evidence>
<evidence type="ECO:0000256" key="7">
    <source>
        <dbReference type="ARBA" id="ARBA00022670"/>
    </source>
</evidence>
<dbReference type="GO" id="GO:0005758">
    <property type="term" value="C:mitochondrial intermembrane space"/>
    <property type="evidence" value="ECO:0007669"/>
    <property type="project" value="UniProtKB-SubCell"/>
</dbReference>
<keyword evidence="10" id="KW-0378">Hydrolase</keyword>
<evidence type="ECO:0000313" key="21">
    <source>
        <dbReference type="Proteomes" id="UP000827092"/>
    </source>
</evidence>
<evidence type="ECO:0000256" key="18">
    <source>
        <dbReference type="ARBA" id="ARBA00035606"/>
    </source>
</evidence>
<evidence type="ECO:0000256" key="17">
    <source>
        <dbReference type="ARBA" id="ARBA00029644"/>
    </source>
</evidence>
<dbReference type="InterPro" id="IPR001940">
    <property type="entry name" value="Peptidase_S1C"/>
</dbReference>
<dbReference type="EC" id="3.4.21.108" evidence="5"/>
<dbReference type="PRINTS" id="PR00834">
    <property type="entry name" value="PROTEASES2C"/>
</dbReference>
<organism evidence="20 21">
    <name type="scientific">Oedothorax gibbosus</name>
    <dbReference type="NCBI Taxonomy" id="931172"/>
    <lineage>
        <taxon>Eukaryota</taxon>
        <taxon>Metazoa</taxon>
        <taxon>Ecdysozoa</taxon>
        <taxon>Arthropoda</taxon>
        <taxon>Chelicerata</taxon>
        <taxon>Arachnida</taxon>
        <taxon>Araneae</taxon>
        <taxon>Araneomorphae</taxon>
        <taxon>Entelegynae</taxon>
        <taxon>Araneoidea</taxon>
        <taxon>Linyphiidae</taxon>
        <taxon>Erigoninae</taxon>
        <taxon>Oedothorax</taxon>
    </lineage>
</organism>
<keyword evidence="9" id="KW-0053">Apoptosis</keyword>
<keyword evidence="21" id="KW-1185">Reference proteome</keyword>
<evidence type="ECO:0000256" key="11">
    <source>
        <dbReference type="ARBA" id="ARBA00022825"/>
    </source>
</evidence>
<dbReference type="SUPFAM" id="SSF50494">
    <property type="entry name" value="Trypsin-like serine proteases"/>
    <property type="match status" value="1"/>
</dbReference>
<evidence type="ECO:0000256" key="15">
    <source>
        <dbReference type="ARBA" id="ARBA00023136"/>
    </source>
</evidence>
<evidence type="ECO:0000256" key="19">
    <source>
        <dbReference type="SAM" id="MobiDB-lite"/>
    </source>
</evidence>
<dbReference type="AlphaFoldDB" id="A0AAV6VNW6"/>
<dbReference type="EMBL" id="JAFNEN010000041">
    <property type="protein sequence ID" value="KAG8198329.1"/>
    <property type="molecule type" value="Genomic_DNA"/>
</dbReference>
<dbReference type="InterPro" id="IPR036034">
    <property type="entry name" value="PDZ_sf"/>
</dbReference>
<evidence type="ECO:0000256" key="2">
    <source>
        <dbReference type="ARBA" id="ARBA00004304"/>
    </source>
</evidence>
<dbReference type="PANTHER" id="PTHR22939:SF129">
    <property type="entry name" value="SERINE PROTEASE HTRA2, MITOCHONDRIAL"/>
    <property type="match status" value="1"/>
</dbReference>
<dbReference type="PANTHER" id="PTHR22939">
    <property type="entry name" value="SERINE PROTEASE FAMILY S1C HTRA-RELATED"/>
    <property type="match status" value="1"/>
</dbReference>
<dbReference type="GO" id="GO:0006508">
    <property type="term" value="P:proteolysis"/>
    <property type="evidence" value="ECO:0007669"/>
    <property type="project" value="UniProtKB-KW"/>
</dbReference>
<keyword evidence="7" id="KW-0645">Protease</keyword>
<keyword evidence="14" id="KW-0496">Mitochondrion</keyword>
<evidence type="ECO:0000256" key="3">
    <source>
        <dbReference type="ARBA" id="ARBA00004375"/>
    </source>
</evidence>
<dbReference type="Pfam" id="PF14777">
    <property type="entry name" value="BBIP10"/>
    <property type="match status" value="1"/>
</dbReference>
<keyword evidence="8" id="KW-0812">Transmembrane</keyword>
<dbReference type="GO" id="GO:0007005">
    <property type="term" value="P:mitochondrion organization"/>
    <property type="evidence" value="ECO:0007669"/>
    <property type="project" value="UniProtKB-ARBA"/>
</dbReference>
<keyword evidence="13" id="KW-1133">Transmembrane helix</keyword>
<feature type="compositionally biased region" description="Basic and acidic residues" evidence="19">
    <location>
        <begin position="360"/>
        <end position="371"/>
    </location>
</feature>
<evidence type="ECO:0000256" key="13">
    <source>
        <dbReference type="ARBA" id="ARBA00022989"/>
    </source>
</evidence>
<keyword evidence="12" id="KW-0809">Transit peptide</keyword>
<evidence type="ECO:0000256" key="9">
    <source>
        <dbReference type="ARBA" id="ARBA00022703"/>
    </source>
</evidence>
<comment type="similarity">
    <text evidence="4">Belongs to the peptidase S1C family.</text>
</comment>
<gene>
    <name evidence="20" type="ORF">JTE90_021578</name>
</gene>
<name>A0AAV6VNW6_9ARAC</name>
<feature type="region of interest" description="Disordered" evidence="19">
    <location>
        <begin position="360"/>
        <end position="379"/>
    </location>
</feature>
<comment type="catalytic activity">
    <reaction evidence="1">
        <text>Cleavage of non-polar aliphatic amino-acids at the P1 position, with a preference for Val, Ile and Met. At the P2 and P3 positions, Arg is selected most strongly with a secondary preference for other hydrophilic residues.</text>
        <dbReference type="EC" id="3.4.21.108"/>
    </reaction>
</comment>
<dbReference type="GO" id="GO:0043065">
    <property type="term" value="P:positive regulation of apoptotic process"/>
    <property type="evidence" value="ECO:0007669"/>
    <property type="project" value="TreeGrafter"/>
</dbReference>
<dbReference type="Gene3D" id="2.40.10.120">
    <property type="match status" value="1"/>
</dbReference>
<dbReference type="InterPro" id="IPR009003">
    <property type="entry name" value="Peptidase_S1_PA"/>
</dbReference>
<accession>A0AAV6VNW6</accession>
<evidence type="ECO:0000256" key="12">
    <source>
        <dbReference type="ARBA" id="ARBA00022946"/>
    </source>
</evidence>
<dbReference type="GO" id="GO:0060271">
    <property type="term" value="P:cilium assembly"/>
    <property type="evidence" value="ECO:0007669"/>
    <property type="project" value="InterPro"/>
</dbReference>
<dbReference type="SUPFAM" id="SSF50156">
    <property type="entry name" value="PDZ domain-like"/>
    <property type="match status" value="1"/>
</dbReference>
<keyword evidence="11" id="KW-0720">Serine protease</keyword>
<evidence type="ECO:0000256" key="5">
    <source>
        <dbReference type="ARBA" id="ARBA00013033"/>
    </source>
</evidence>
<dbReference type="InterPro" id="IPR028233">
    <property type="entry name" value="BBIP10"/>
</dbReference>
<dbReference type="GO" id="GO:0034464">
    <property type="term" value="C:BBSome"/>
    <property type="evidence" value="ECO:0007669"/>
    <property type="project" value="InterPro"/>
</dbReference>
<evidence type="ECO:0000313" key="20">
    <source>
        <dbReference type="EMBL" id="KAG8198329.1"/>
    </source>
</evidence>
<dbReference type="GO" id="GO:0031966">
    <property type="term" value="C:mitochondrial membrane"/>
    <property type="evidence" value="ECO:0007669"/>
    <property type="project" value="UniProtKB-SubCell"/>
</dbReference>
<dbReference type="Pfam" id="PF13365">
    <property type="entry name" value="Trypsin_2"/>
    <property type="match status" value="1"/>
</dbReference>
<comment type="caution">
    <text evidence="20">The sequence shown here is derived from an EMBL/GenBank/DDBJ whole genome shotgun (WGS) entry which is preliminary data.</text>
</comment>
<comment type="subcellular location">
    <subcellularLocation>
        <location evidence="3">Mitochondrion intermembrane space</location>
        <topology evidence="3">Single-pass membrane protein</topology>
    </subcellularLocation>
    <subcellularLocation>
        <location evidence="2">Mitochondrion membrane</location>
        <topology evidence="2">Single-pass membrane protein</topology>
    </subcellularLocation>
</comment>
<proteinExistence type="inferred from homology"/>
<evidence type="ECO:0000256" key="14">
    <source>
        <dbReference type="ARBA" id="ARBA00023128"/>
    </source>
</evidence>
<evidence type="ECO:0000256" key="6">
    <source>
        <dbReference type="ARBA" id="ARBA00016929"/>
    </source>
</evidence>
<dbReference type="Gene3D" id="2.30.42.10">
    <property type="match status" value="1"/>
</dbReference>
<evidence type="ECO:0000256" key="10">
    <source>
        <dbReference type="ARBA" id="ARBA00022801"/>
    </source>
</evidence>
<protein>
    <recommendedName>
        <fullName evidence="6">Serine protease HTRA2, mitochondrial</fullName>
        <ecNumber evidence="5">3.4.21.108</ecNumber>
    </recommendedName>
    <alternativeName>
        <fullName evidence="17">High temperature requirement protein A2</fullName>
    </alternativeName>
</protein>
<evidence type="ECO:0000256" key="8">
    <source>
        <dbReference type="ARBA" id="ARBA00022692"/>
    </source>
</evidence>
<dbReference type="Proteomes" id="UP000827092">
    <property type="component" value="Unassembled WGS sequence"/>
</dbReference>
<dbReference type="FunFam" id="2.40.10.120:FF:000004">
    <property type="entry name" value="Serine protease HTRA2, mitochondrial"/>
    <property type="match status" value="1"/>
</dbReference>